<dbReference type="GO" id="GO:0009908">
    <property type="term" value="P:flower development"/>
    <property type="evidence" value="ECO:0007669"/>
    <property type="project" value="UniProtKB-KW"/>
</dbReference>
<sequence>MAQAEAVVDIGSASNLLEQLGEAFNELESNKDAFSKFGAVCAEIKEHMQNLENSLMKRFEELEERERAFEEKASATLRLIDEREVEVAGKEQTSLDQIQEVRDAAVDAIAEARKKYKVASPEPADITGSRDIKVSPSTNGDQNASFPVKEEKSPDNRSGGIVEAMSTGVKLHPKLKLLCEQMDAKGLLRFLSENKKNLTTLCGQIPIALKNVDDLGRLVLDSLEVFQPPDQPAPDGNPKDTVSDTLRRTCLVLMEAVAPSLRVAEPGGDQPLSSETKEKAKAIADEWNSKLDAADIDAANGNSLEAQALLQLLATFNIAPEFDEDKLCKLILAVCGRRQAPELCRSLGLEHKMPGVIEALISSGRHIDAVHLIYAFQLTGSFPPVPLLREYLSTNSSQEKNAHDASSGTLDADAQELGTLRAVIKCIEEYCLQAEYPLAPLQRRVAELKKAKADNGIAGPSKFRPKKPRGSGGYFPRFPAADFRGSSRYFPRFPAADPRGSGGYSPRFSAVEPRGGGGYTPRFPGIGGDYRQPQPTAFEEGGGFRGGGSERYPYSAPPSSYNYQMPTHAPYEPTSYVPSSAYGSASYGPSVPGHASYVPEANVQSQNYYPEETAPPTSYGSSNYGSQLTSGSQPSNPSPYM</sequence>
<dbReference type="OrthoDB" id="1930990at2759"/>
<evidence type="ECO:0000313" key="7">
    <source>
        <dbReference type="EMBL" id="CAA2617789.1"/>
    </source>
</evidence>
<dbReference type="Pfam" id="PF07899">
    <property type="entry name" value="Frigida"/>
    <property type="match status" value="1"/>
</dbReference>
<dbReference type="Proteomes" id="UP000663760">
    <property type="component" value="Chromosome 3"/>
</dbReference>
<evidence type="ECO:0000256" key="1">
    <source>
        <dbReference type="ARBA" id="ARBA00008956"/>
    </source>
</evidence>
<name>A0A7I8IHX7_SPIIN</name>
<gene>
    <name evidence="7" type="ORF">SI7747_03003951</name>
    <name evidence="8" type="ORF">SI8410_03004283</name>
</gene>
<evidence type="ECO:0000256" key="6">
    <source>
        <dbReference type="SAM" id="MobiDB-lite"/>
    </source>
</evidence>
<keyword evidence="4" id="KW-0217">Developmental protein</keyword>
<feature type="compositionally biased region" description="Low complexity" evidence="6">
    <location>
        <begin position="550"/>
        <end position="561"/>
    </location>
</feature>
<proteinExistence type="inferred from homology"/>
<evidence type="ECO:0000256" key="4">
    <source>
        <dbReference type="RuleBase" id="RU364012"/>
    </source>
</evidence>
<evidence type="ECO:0000313" key="9">
    <source>
        <dbReference type="Proteomes" id="UP000663760"/>
    </source>
</evidence>
<evidence type="ECO:0000256" key="2">
    <source>
        <dbReference type="ARBA" id="ARBA00022782"/>
    </source>
</evidence>
<feature type="compositionally biased region" description="Polar residues" evidence="6">
    <location>
        <begin position="615"/>
        <end position="635"/>
    </location>
</feature>
<keyword evidence="3 4" id="KW-0287">Flowering</keyword>
<keyword evidence="5" id="KW-0175">Coiled coil</keyword>
<reference evidence="7" key="1">
    <citation type="submission" date="2019-12" db="EMBL/GenBank/DDBJ databases">
        <authorList>
            <person name="Scholz U."/>
            <person name="Mascher M."/>
            <person name="Fiebig A."/>
        </authorList>
    </citation>
    <scope>NUCLEOTIDE SEQUENCE</scope>
</reference>
<dbReference type="PANTHER" id="PTHR31791">
    <property type="entry name" value="FRIGIDA-LIKE PROTEIN 3-RELATED"/>
    <property type="match status" value="1"/>
</dbReference>
<comment type="similarity">
    <text evidence="1 4">Belongs to the Frigida family.</text>
</comment>
<evidence type="ECO:0000313" key="8">
    <source>
        <dbReference type="EMBL" id="CAA7393549.1"/>
    </source>
</evidence>
<protein>
    <recommendedName>
        <fullName evidence="4">FRIGIDA-like protein</fullName>
    </recommendedName>
</protein>
<keyword evidence="2 4" id="KW-0221">Differentiation</keyword>
<accession>A0A7I8IHX7</accession>
<dbReference type="InterPro" id="IPR012474">
    <property type="entry name" value="Frigida"/>
</dbReference>
<feature type="coiled-coil region" evidence="5">
    <location>
        <begin position="10"/>
        <end position="115"/>
    </location>
</feature>
<keyword evidence="9" id="KW-1185">Reference proteome</keyword>
<dbReference type="GO" id="GO:0030154">
    <property type="term" value="P:cell differentiation"/>
    <property type="evidence" value="ECO:0007669"/>
    <property type="project" value="UniProtKB-KW"/>
</dbReference>
<organism evidence="7">
    <name type="scientific">Spirodela intermedia</name>
    <name type="common">Intermediate duckweed</name>
    <dbReference type="NCBI Taxonomy" id="51605"/>
    <lineage>
        <taxon>Eukaryota</taxon>
        <taxon>Viridiplantae</taxon>
        <taxon>Streptophyta</taxon>
        <taxon>Embryophyta</taxon>
        <taxon>Tracheophyta</taxon>
        <taxon>Spermatophyta</taxon>
        <taxon>Magnoliopsida</taxon>
        <taxon>Liliopsida</taxon>
        <taxon>Araceae</taxon>
        <taxon>Lemnoideae</taxon>
        <taxon>Spirodela</taxon>
    </lineage>
</organism>
<evidence type="ECO:0000256" key="3">
    <source>
        <dbReference type="ARBA" id="ARBA00023089"/>
    </source>
</evidence>
<evidence type="ECO:0000256" key="5">
    <source>
        <dbReference type="SAM" id="Coils"/>
    </source>
</evidence>
<feature type="compositionally biased region" description="Gly residues" evidence="6">
    <location>
        <begin position="540"/>
        <end position="549"/>
    </location>
</feature>
<feature type="compositionally biased region" description="Polar residues" evidence="6">
    <location>
        <begin position="135"/>
        <end position="145"/>
    </location>
</feature>
<feature type="region of interest" description="Disordered" evidence="6">
    <location>
        <begin position="120"/>
        <end position="159"/>
    </location>
</feature>
<feature type="compositionally biased region" description="Low complexity" evidence="6">
    <location>
        <begin position="575"/>
        <end position="591"/>
    </location>
</feature>
<dbReference type="AlphaFoldDB" id="A0A7I8IHX7"/>
<dbReference type="EMBL" id="LR746266">
    <property type="protein sequence ID" value="CAA7393549.1"/>
    <property type="molecule type" value="Genomic_DNA"/>
</dbReference>
<dbReference type="PANTHER" id="PTHR31791:SF41">
    <property type="entry name" value="FRIGIDA-LIKE PROTEIN"/>
    <property type="match status" value="1"/>
</dbReference>
<dbReference type="EMBL" id="LR743590">
    <property type="protein sequence ID" value="CAA2617789.1"/>
    <property type="molecule type" value="Genomic_DNA"/>
</dbReference>
<feature type="region of interest" description="Disordered" evidence="6">
    <location>
        <begin position="510"/>
        <end position="641"/>
    </location>
</feature>